<dbReference type="Pfam" id="PF02984">
    <property type="entry name" value="Cyclin_C"/>
    <property type="match status" value="1"/>
</dbReference>
<evidence type="ECO:0000256" key="4">
    <source>
        <dbReference type="ARBA" id="ARBA00022490"/>
    </source>
</evidence>
<feature type="region of interest" description="Disordered" evidence="17">
    <location>
        <begin position="60"/>
        <end position="89"/>
    </location>
</feature>
<dbReference type="InterPro" id="IPR039361">
    <property type="entry name" value="Cyclin"/>
</dbReference>
<comment type="subcellular location">
    <subcellularLocation>
        <location evidence="2">Cytoplasm</location>
    </subcellularLocation>
    <subcellularLocation>
        <location evidence="1">Nucleus</location>
    </subcellularLocation>
</comment>
<evidence type="ECO:0000259" key="19">
    <source>
        <dbReference type="SMART" id="SM01332"/>
    </source>
</evidence>
<dbReference type="GO" id="GO:0051301">
    <property type="term" value="P:cell division"/>
    <property type="evidence" value="ECO:0007669"/>
    <property type="project" value="UniProtKB-KW"/>
</dbReference>
<evidence type="ECO:0000313" key="20">
    <source>
        <dbReference type="Ensembl" id="ENSNVIP00000016099.1"/>
    </source>
</evidence>
<dbReference type="InterPro" id="IPR013763">
    <property type="entry name" value="Cyclin-like_dom"/>
</dbReference>
<keyword evidence="4" id="KW-0963">Cytoplasm</keyword>
<dbReference type="Proteomes" id="UP000694425">
    <property type="component" value="Unplaced"/>
</dbReference>
<organism evidence="20 21">
    <name type="scientific">Neovison vison</name>
    <name type="common">American mink</name>
    <name type="synonym">Mustela vison</name>
    <dbReference type="NCBI Taxonomy" id="452646"/>
    <lineage>
        <taxon>Eukaryota</taxon>
        <taxon>Metazoa</taxon>
        <taxon>Chordata</taxon>
        <taxon>Craniata</taxon>
        <taxon>Vertebrata</taxon>
        <taxon>Euteleostomi</taxon>
        <taxon>Mammalia</taxon>
        <taxon>Eutheria</taxon>
        <taxon>Laurasiatheria</taxon>
        <taxon>Carnivora</taxon>
        <taxon>Caniformia</taxon>
        <taxon>Musteloidea</taxon>
        <taxon>Mustelidae</taxon>
        <taxon>Mustelinae</taxon>
        <taxon>Neogale</taxon>
    </lineage>
</organism>
<evidence type="ECO:0000256" key="9">
    <source>
        <dbReference type="ARBA" id="ARBA00023127"/>
    </source>
</evidence>
<dbReference type="GO" id="GO:0061575">
    <property type="term" value="F:cyclin-dependent protein serine/threonine kinase activator activity"/>
    <property type="evidence" value="ECO:0007669"/>
    <property type="project" value="Ensembl"/>
</dbReference>
<dbReference type="Gene3D" id="1.10.472.10">
    <property type="entry name" value="Cyclin-like"/>
    <property type="match status" value="2"/>
</dbReference>
<evidence type="ECO:0000256" key="5">
    <source>
        <dbReference type="ARBA" id="ARBA00022553"/>
    </source>
</evidence>
<dbReference type="AlphaFoldDB" id="A0A8C7EQL1"/>
<dbReference type="GO" id="GO:0005737">
    <property type="term" value="C:cytoplasm"/>
    <property type="evidence" value="ECO:0007669"/>
    <property type="project" value="UniProtKB-SubCell"/>
</dbReference>
<keyword evidence="7" id="KW-0832">Ubl conjugation</keyword>
<dbReference type="FunFam" id="1.10.472.10:FF:000012">
    <property type="entry name" value="G1/S-specific cyclin-D1"/>
    <property type="match status" value="1"/>
</dbReference>
<feature type="domain" description="Cyclin-like" evidence="18">
    <location>
        <begin position="159"/>
        <end position="243"/>
    </location>
</feature>
<dbReference type="GO" id="GO:0042127">
    <property type="term" value="P:regulation of cell population proliferation"/>
    <property type="evidence" value="ECO:0007669"/>
    <property type="project" value="Ensembl"/>
</dbReference>
<evidence type="ECO:0000256" key="10">
    <source>
        <dbReference type="ARBA" id="ARBA00023163"/>
    </source>
</evidence>
<evidence type="ECO:0000256" key="8">
    <source>
        <dbReference type="ARBA" id="ARBA00023015"/>
    </source>
</evidence>
<dbReference type="PANTHER" id="PTHR10177">
    <property type="entry name" value="CYCLINS"/>
    <property type="match status" value="1"/>
</dbReference>
<keyword evidence="11" id="KW-0539">Nucleus</keyword>
<dbReference type="InterPro" id="IPR048258">
    <property type="entry name" value="Cyclins_cyclin-box"/>
</dbReference>
<name>A0A8C7EQL1_NEOVI</name>
<sequence length="398" mass="43641">MRPPGGRGRPASPFRPGLRRPRPLCVAALGIPRLLHRREGRGACQGSGARAGAGGLGLGRAVPAPAPAPDPRPALSRPPPVFWLPSPSSRPPVRRPNMELLCCEGTRHAPRAGPDPRLLGDQRVLQSLLRLEERYVPRASYFQCVQREIKPHMRKMLAYWMLEVCEEQRCEEEVFPLAMNYLDRYLSCVPTRKAQLQLLGAVCMLLASKLRETTPLTIEKLCIYTDHSVSPRQLRDWEVLVLGKLKWDLAAVIAHDFLALILHRLSLPHDRQALVKKHAQTFLALCATDYTFAMYPPSMIATGSIGAAVQGLGACSTSGDELTELLAGITGTEVVSGGPRPAARGQFLMQGYSLGLQQREVCIPNPVPLLVSGAPPLGLLWPFISCLGLEKSRHPWVG</sequence>
<dbReference type="GO" id="GO:0005654">
    <property type="term" value="C:nucleoplasm"/>
    <property type="evidence" value="ECO:0007669"/>
    <property type="project" value="Ensembl"/>
</dbReference>
<evidence type="ECO:0000256" key="2">
    <source>
        <dbReference type="ARBA" id="ARBA00004496"/>
    </source>
</evidence>
<dbReference type="GO" id="GO:0097130">
    <property type="term" value="C:cyclin D3-CDK4 complex"/>
    <property type="evidence" value="ECO:0007669"/>
    <property type="project" value="Ensembl"/>
</dbReference>
<dbReference type="Ensembl" id="ENSNVIT00000018776.1">
    <property type="protein sequence ID" value="ENSNVIP00000016099.1"/>
    <property type="gene ID" value="ENSNVIG00000012598.1"/>
</dbReference>
<evidence type="ECO:0000259" key="18">
    <source>
        <dbReference type="SMART" id="SM00385"/>
    </source>
</evidence>
<dbReference type="InterPro" id="IPR036915">
    <property type="entry name" value="Cyclin-like_sf"/>
</dbReference>
<evidence type="ECO:0000256" key="14">
    <source>
        <dbReference type="ARBA" id="ARBA00064890"/>
    </source>
</evidence>
<evidence type="ECO:0000313" key="21">
    <source>
        <dbReference type="Proteomes" id="UP000694425"/>
    </source>
</evidence>
<comment type="similarity">
    <text evidence="3">Belongs to the cyclin family. Cyclin D subfamily.</text>
</comment>
<evidence type="ECO:0000256" key="15">
    <source>
        <dbReference type="ARBA" id="ARBA00071857"/>
    </source>
</evidence>
<feature type="domain" description="Cyclin C-terminal" evidence="19">
    <location>
        <begin position="252"/>
        <end position="366"/>
    </location>
</feature>
<dbReference type="SUPFAM" id="SSF47954">
    <property type="entry name" value="Cyclin-like"/>
    <property type="match status" value="2"/>
</dbReference>
<comment type="subunit">
    <text evidence="14">Interacts with the CDK4 and CDK6 protein kinases to form a serine/threonine kinase holoenzyme complex. The cyclin subunit imparts substrate specificity to the complex. Interacts with ATF5. Interacts with EIF3K. Component of the ternary complex cyclin D/CDK4/CDKN1B required for nuclear translocation and modulation of CDK4-mediated kinase activity. Can form similar complexes with either CDKN1A or CDKN2A.</text>
</comment>
<dbReference type="InterPro" id="IPR004367">
    <property type="entry name" value="Cyclin_C-dom"/>
</dbReference>
<accession>A0A8C7EQL1</accession>
<evidence type="ECO:0000256" key="17">
    <source>
        <dbReference type="SAM" id="MobiDB-lite"/>
    </source>
</evidence>
<evidence type="ECO:0000256" key="11">
    <source>
        <dbReference type="ARBA" id="ARBA00023242"/>
    </source>
</evidence>
<keyword evidence="6" id="KW-0132">Cell division</keyword>
<dbReference type="GeneTree" id="ENSGT00940000160743"/>
<dbReference type="InterPro" id="IPR006671">
    <property type="entry name" value="Cyclin_N"/>
</dbReference>
<evidence type="ECO:0000256" key="1">
    <source>
        <dbReference type="ARBA" id="ARBA00004123"/>
    </source>
</evidence>
<dbReference type="SMART" id="SM00385">
    <property type="entry name" value="CYCLIN"/>
    <property type="match status" value="1"/>
</dbReference>
<dbReference type="GO" id="GO:0042098">
    <property type="term" value="P:T cell proliferation"/>
    <property type="evidence" value="ECO:0007669"/>
    <property type="project" value="Ensembl"/>
</dbReference>
<dbReference type="GO" id="GO:0097133">
    <property type="term" value="C:cyclin D3-CDK6 complex"/>
    <property type="evidence" value="ECO:0007669"/>
    <property type="project" value="Ensembl"/>
</dbReference>
<keyword evidence="21" id="KW-1185">Reference proteome</keyword>
<reference evidence="20" key="2">
    <citation type="submission" date="2025-09" db="UniProtKB">
        <authorList>
            <consortium name="Ensembl"/>
        </authorList>
    </citation>
    <scope>IDENTIFICATION</scope>
</reference>
<dbReference type="GO" id="GO:0007165">
    <property type="term" value="P:signal transduction"/>
    <property type="evidence" value="ECO:0007669"/>
    <property type="project" value="Ensembl"/>
</dbReference>
<dbReference type="FunFam" id="1.10.472.10:FF:000096">
    <property type="entry name" value="G1/S-specific cyclin-D3 isoform X2"/>
    <property type="match status" value="1"/>
</dbReference>
<evidence type="ECO:0000256" key="3">
    <source>
        <dbReference type="ARBA" id="ARBA00009065"/>
    </source>
</evidence>
<keyword evidence="9 16" id="KW-0195">Cyclin</keyword>
<keyword evidence="10" id="KW-0804">Transcription</keyword>
<dbReference type="GO" id="GO:0019901">
    <property type="term" value="F:protein kinase binding"/>
    <property type="evidence" value="ECO:0007669"/>
    <property type="project" value="Ensembl"/>
</dbReference>
<feature type="compositionally biased region" description="Pro residues" evidence="17">
    <location>
        <begin position="64"/>
        <end position="82"/>
    </location>
</feature>
<proteinExistence type="inferred from homology"/>
<dbReference type="PROSITE" id="PS00292">
    <property type="entry name" value="CYCLINS"/>
    <property type="match status" value="1"/>
</dbReference>
<dbReference type="GO" id="GO:0004693">
    <property type="term" value="F:cyclin-dependent protein serine/threonine kinase activity"/>
    <property type="evidence" value="ECO:0007669"/>
    <property type="project" value="Ensembl"/>
</dbReference>
<evidence type="ECO:0000256" key="7">
    <source>
        <dbReference type="ARBA" id="ARBA00022843"/>
    </source>
</evidence>
<keyword evidence="12" id="KW-0131">Cell cycle</keyword>
<dbReference type="Pfam" id="PF00134">
    <property type="entry name" value="Cyclin_N"/>
    <property type="match status" value="1"/>
</dbReference>
<keyword evidence="8" id="KW-0805">Transcription regulation</keyword>
<dbReference type="CDD" id="cd20575">
    <property type="entry name" value="CYCLIN_CCND3_rpt1"/>
    <property type="match status" value="1"/>
</dbReference>
<evidence type="ECO:0000256" key="16">
    <source>
        <dbReference type="RuleBase" id="RU000383"/>
    </source>
</evidence>
<dbReference type="GO" id="GO:0000122">
    <property type="term" value="P:negative regulation of transcription by RNA polymerase II"/>
    <property type="evidence" value="ECO:0007669"/>
    <property type="project" value="Ensembl"/>
</dbReference>
<evidence type="ECO:0000256" key="12">
    <source>
        <dbReference type="ARBA" id="ARBA00023306"/>
    </source>
</evidence>
<evidence type="ECO:0000256" key="13">
    <source>
        <dbReference type="ARBA" id="ARBA00053176"/>
    </source>
</evidence>
<evidence type="ECO:0000256" key="6">
    <source>
        <dbReference type="ARBA" id="ARBA00022618"/>
    </source>
</evidence>
<dbReference type="GO" id="GO:0000082">
    <property type="term" value="P:G1/S transition of mitotic cell cycle"/>
    <property type="evidence" value="ECO:0007669"/>
    <property type="project" value="Ensembl"/>
</dbReference>
<keyword evidence="5" id="KW-0597">Phosphoprotein</keyword>
<comment type="function">
    <text evidence="13">Regulatory component of the cyclin D3-CDK4 (DC) complex that phosphorylates and inhibits members of the retinoblastoma (RB) protein family including RB1 and regulates the cell-cycle during G(1)/S transition. Phosphorylation of RB1 allows dissociation of the transcription factor E2F from the RB/E2F complex and the subsequent transcription of E2F target genes which are responsible for the progression through the G(1) phase. Hypophosphorylates RB1 in early G(1) phase. Cyclin D-CDK4 complexes are major integrators of various mitogenenic and antimitogenic signals. Component of the ternary complex, cyclin D3/CDK4/CDKN1B, required for nuclear translocation and activity of the cyclin D-CDK4 complex. Shows transcriptional coactivator activity with ATF5 independently of CDK4.</text>
</comment>
<protein>
    <recommendedName>
        <fullName evidence="15">G1/S-specific cyclin-D3</fullName>
    </recommendedName>
</protein>
<reference evidence="20" key="1">
    <citation type="submission" date="2025-08" db="UniProtKB">
        <authorList>
            <consortium name="Ensembl"/>
        </authorList>
    </citation>
    <scope>IDENTIFICATION</scope>
</reference>
<dbReference type="SMART" id="SM01332">
    <property type="entry name" value="Cyclin_C"/>
    <property type="match status" value="1"/>
</dbReference>